<proteinExistence type="predicted"/>
<accession>A0AAW5B3Y2</accession>
<keyword evidence="1" id="KW-1133">Transmembrane helix</keyword>
<evidence type="ECO:0000313" key="3">
    <source>
        <dbReference type="Proteomes" id="UP001199631"/>
    </source>
</evidence>
<evidence type="ECO:0000313" key="2">
    <source>
        <dbReference type="EMBL" id="MCG3419215.1"/>
    </source>
</evidence>
<gene>
    <name evidence="2" type="ORF">K3T81_08625</name>
</gene>
<organism evidence="2 3">
    <name type="scientific">Oceanobacillus jordanicus</name>
    <dbReference type="NCBI Taxonomy" id="2867266"/>
    <lineage>
        <taxon>Bacteria</taxon>
        <taxon>Bacillati</taxon>
        <taxon>Bacillota</taxon>
        <taxon>Bacilli</taxon>
        <taxon>Bacillales</taxon>
        <taxon>Bacillaceae</taxon>
        <taxon>Oceanobacillus</taxon>
    </lineage>
</organism>
<keyword evidence="1" id="KW-0812">Transmembrane</keyword>
<dbReference type="RefSeq" id="WP_036577013.1">
    <property type="nucleotide sequence ID" value="NZ_JAIFZM010000006.1"/>
</dbReference>
<keyword evidence="3" id="KW-1185">Reference proteome</keyword>
<dbReference type="AlphaFoldDB" id="A0AAW5B3Y2"/>
<evidence type="ECO:0000256" key="1">
    <source>
        <dbReference type="SAM" id="Phobius"/>
    </source>
</evidence>
<feature type="transmembrane region" description="Helical" evidence="1">
    <location>
        <begin position="34"/>
        <end position="55"/>
    </location>
</feature>
<reference evidence="2 3" key="1">
    <citation type="journal article" date="2022" name="Evol. Bioinform. Online">
        <title>Draft Genome Sequence of Oceanobacillus jordanicus Strain GSFE11, a Halotolerant Plant Growth-Promoting Bacterial Endophyte Isolated From the Jordan Valley.</title>
        <authorList>
            <person name="Alhindi T."/>
            <person name="Albdaiwi R."/>
        </authorList>
    </citation>
    <scope>NUCLEOTIDE SEQUENCE [LARGE SCALE GENOMIC DNA]</scope>
    <source>
        <strain evidence="2 3">GSFE11</strain>
    </source>
</reference>
<name>A0AAW5B3Y2_9BACI</name>
<sequence length="62" mass="6579">MYQLALLYLACVLAGFGLANLPSSAIVTAEIANIFDLVGGIAIIVFGVAILYLGFKSLFNKR</sequence>
<keyword evidence="1" id="KW-0472">Membrane</keyword>
<protein>
    <submittedName>
        <fullName evidence="2">Uncharacterized protein</fullName>
    </submittedName>
</protein>
<dbReference type="Proteomes" id="UP001199631">
    <property type="component" value="Unassembled WGS sequence"/>
</dbReference>
<comment type="caution">
    <text evidence="2">The sequence shown here is derived from an EMBL/GenBank/DDBJ whole genome shotgun (WGS) entry which is preliminary data.</text>
</comment>
<dbReference type="EMBL" id="JAIFZM010000006">
    <property type="protein sequence ID" value="MCG3419215.1"/>
    <property type="molecule type" value="Genomic_DNA"/>
</dbReference>